<sequence length="113" mass="11681">QMSSSPLSKKRRVSGSEPPTGSSRAPAPAVSPSDLGPLCLGSLCVFGVPQPPVSPPRYVLGHEAMKRMQTSNVLVSGLRGLGVEVAKNLVLGGVKSVTLHDPQPAAWTDLASQ</sequence>
<dbReference type="SUPFAM" id="SSF69572">
    <property type="entry name" value="Activating enzymes of the ubiquitin-like proteins"/>
    <property type="match status" value="1"/>
</dbReference>
<proteinExistence type="predicted"/>
<feature type="domain" description="THIF-type NAD/FAD binding fold" evidence="2">
    <location>
        <begin position="60"/>
        <end position="111"/>
    </location>
</feature>
<gene>
    <name evidence="3" type="primary">Uba1_1</name>
    <name evidence="3" type="ORF">CALVIR_R11023</name>
</gene>
<organism evidence="3 4">
    <name type="scientific">Calyptomena viridis</name>
    <name type="common">Lesser green broadbill</name>
    <dbReference type="NCBI Taxonomy" id="135972"/>
    <lineage>
        <taxon>Eukaryota</taxon>
        <taxon>Metazoa</taxon>
        <taxon>Chordata</taxon>
        <taxon>Craniata</taxon>
        <taxon>Vertebrata</taxon>
        <taxon>Euteleostomi</taxon>
        <taxon>Archelosauria</taxon>
        <taxon>Archosauria</taxon>
        <taxon>Dinosauria</taxon>
        <taxon>Saurischia</taxon>
        <taxon>Theropoda</taxon>
        <taxon>Coelurosauria</taxon>
        <taxon>Aves</taxon>
        <taxon>Neognathae</taxon>
        <taxon>Neoaves</taxon>
        <taxon>Telluraves</taxon>
        <taxon>Australaves</taxon>
        <taxon>Passeriformes</taxon>
        <taxon>Eurylaimidae</taxon>
        <taxon>Calyptomena</taxon>
    </lineage>
</organism>
<dbReference type="Proteomes" id="UP000642973">
    <property type="component" value="Unassembled WGS sequence"/>
</dbReference>
<evidence type="ECO:0000256" key="1">
    <source>
        <dbReference type="SAM" id="MobiDB-lite"/>
    </source>
</evidence>
<dbReference type="Pfam" id="PF00899">
    <property type="entry name" value="ThiF"/>
    <property type="match status" value="1"/>
</dbReference>
<feature type="non-terminal residue" evidence="3">
    <location>
        <position position="1"/>
    </location>
</feature>
<dbReference type="Gene3D" id="3.40.50.720">
    <property type="entry name" value="NAD(P)-binding Rossmann-like Domain"/>
    <property type="match status" value="1"/>
</dbReference>
<dbReference type="InterPro" id="IPR035985">
    <property type="entry name" value="Ubiquitin-activating_enz"/>
</dbReference>
<feature type="region of interest" description="Disordered" evidence="1">
    <location>
        <begin position="1"/>
        <end position="31"/>
    </location>
</feature>
<reference evidence="3" key="1">
    <citation type="submission" date="2019-10" db="EMBL/GenBank/DDBJ databases">
        <title>Bird 10,000 Genomes (B10K) Project - Family phase.</title>
        <authorList>
            <person name="Zhang G."/>
        </authorList>
    </citation>
    <scope>NUCLEOTIDE SEQUENCE</scope>
    <source>
        <strain evidence="3">B10K-DU-002-55</strain>
        <tissue evidence="3">Muscle</tissue>
    </source>
</reference>
<comment type="caution">
    <text evidence="3">The sequence shown here is derived from an EMBL/GenBank/DDBJ whole genome shotgun (WGS) entry which is preliminary data.</text>
</comment>
<name>A0A851CBC6_CALVR</name>
<dbReference type="EMBL" id="WEIV01011283">
    <property type="protein sequence ID" value="NWI53327.1"/>
    <property type="molecule type" value="Genomic_DNA"/>
</dbReference>
<accession>A0A851CBC6</accession>
<evidence type="ECO:0000259" key="2">
    <source>
        <dbReference type="Pfam" id="PF00899"/>
    </source>
</evidence>
<dbReference type="InterPro" id="IPR000594">
    <property type="entry name" value="ThiF_NAD_FAD-bd"/>
</dbReference>
<evidence type="ECO:0000313" key="3">
    <source>
        <dbReference type="EMBL" id="NWI53327.1"/>
    </source>
</evidence>
<protein>
    <submittedName>
        <fullName evidence="3">UBA1 enzyme</fullName>
    </submittedName>
</protein>
<evidence type="ECO:0000313" key="4">
    <source>
        <dbReference type="Proteomes" id="UP000642973"/>
    </source>
</evidence>
<feature type="compositionally biased region" description="Low complexity" evidence="1">
    <location>
        <begin position="22"/>
        <end position="31"/>
    </location>
</feature>
<feature type="non-terminal residue" evidence="3">
    <location>
        <position position="113"/>
    </location>
</feature>
<keyword evidence="4" id="KW-1185">Reference proteome</keyword>
<dbReference type="AlphaFoldDB" id="A0A851CBC6"/>
<dbReference type="GO" id="GO:0008641">
    <property type="term" value="F:ubiquitin-like modifier activating enzyme activity"/>
    <property type="evidence" value="ECO:0007669"/>
    <property type="project" value="InterPro"/>
</dbReference>